<proteinExistence type="predicted"/>
<protein>
    <submittedName>
        <fullName evidence="1">Uncharacterized protein</fullName>
    </submittedName>
</protein>
<dbReference type="Proteomes" id="UP000238672">
    <property type="component" value="Unassembled WGS sequence"/>
</dbReference>
<name>A0A2S8NU69_9MOLU</name>
<accession>A0A2S8NU69</accession>
<evidence type="ECO:0000313" key="1">
    <source>
        <dbReference type="EMBL" id="PQP79547.1"/>
    </source>
</evidence>
<evidence type="ECO:0000313" key="2">
    <source>
        <dbReference type="Proteomes" id="UP000238672"/>
    </source>
</evidence>
<dbReference type="EMBL" id="PUUG01000046">
    <property type="protein sequence ID" value="PQP79547.1"/>
    <property type="molecule type" value="Genomic_DNA"/>
</dbReference>
<reference evidence="1 2" key="1">
    <citation type="submission" date="2018-02" db="EMBL/GenBank/DDBJ databases">
        <title>Metagenomics reveals mixed infection of spiroplasma and phytoplasma in chicory.</title>
        <authorList>
            <person name="Polano C."/>
            <person name="Moruzzi S."/>
            <person name="Ermacora P."/>
            <person name="Ferrini F."/>
            <person name="Martini M."/>
            <person name="Firrao G."/>
        </authorList>
    </citation>
    <scope>NUCLEOTIDE SEQUENCE [LARGE SCALE GENOMIC DNA]</scope>
    <source>
        <strain evidence="1 2">ChiP</strain>
    </source>
</reference>
<organism evidence="1 2">
    <name type="scientific">Candidatus Phytoplasma phoenicium</name>
    <dbReference type="NCBI Taxonomy" id="198422"/>
    <lineage>
        <taxon>Bacteria</taxon>
        <taxon>Bacillati</taxon>
        <taxon>Mycoplasmatota</taxon>
        <taxon>Mollicutes</taxon>
        <taxon>Acholeplasmatales</taxon>
        <taxon>Acholeplasmataceae</taxon>
        <taxon>Candidatus Phytoplasma</taxon>
        <taxon>16SrIX (Pigeon pea witches'-broom group)</taxon>
    </lineage>
</organism>
<comment type="caution">
    <text evidence="1">The sequence shown here is derived from an EMBL/GenBank/DDBJ whole genome shotgun (WGS) entry which is preliminary data.</text>
</comment>
<sequence>MLVFLFKYSKQNKIKAVENKAIQGSMTSQELREKLNKQNHKIYTTNKGQKSKIIYHCHKIKYEIKPIREGNSFYVYFIYDKQLLNDKWYLKGEGEENQKYRKYSIGKTFYHYTNNHSDYKIKFEGDWFLK</sequence>
<keyword evidence="2" id="KW-1185">Reference proteome</keyword>
<gene>
    <name evidence="1" type="ORF">C6B37_01625</name>
</gene>
<dbReference type="AlphaFoldDB" id="A0A2S8NU69"/>